<keyword evidence="4 7" id="KW-1133">Transmembrane helix</keyword>
<dbReference type="Pfam" id="PF00083">
    <property type="entry name" value="Sugar_tr"/>
    <property type="match status" value="1"/>
</dbReference>
<dbReference type="Gene3D" id="1.20.1250.20">
    <property type="entry name" value="MFS general substrate transporter like domains"/>
    <property type="match status" value="1"/>
</dbReference>
<evidence type="ECO:0000256" key="5">
    <source>
        <dbReference type="ARBA" id="ARBA00023136"/>
    </source>
</evidence>
<feature type="transmembrane region" description="Helical" evidence="7">
    <location>
        <begin position="355"/>
        <end position="377"/>
    </location>
</feature>
<evidence type="ECO:0000256" key="3">
    <source>
        <dbReference type="ARBA" id="ARBA00022692"/>
    </source>
</evidence>
<dbReference type="SUPFAM" id="SSF103473">
    <property type="entry name" value="MFS general substrate transporter"/>
    <property type="match status" value="1"/>
</dbReference>
<evidence type="ECO:0000256" key="1">
    <source>
        <dbReference type="ARBA" id="ARBA00004141"/>
    </source>
</evidence>
<comment type="caution">
    <text evidence="9">The sequence shown here is derived from an EMBL/GenBank/DDBJ whole genome shotgun (WGS) entry which is preliminary data.</text>
</comment>
<keyword evidence="10" id="KW-1185">Reference proteome</keyword>
<evidence type="ECO:0000256" key="2">
    <source>
        <dbReference type="ARBA" id="ARBA00010992"/>
    </source>
</evidence>
<evidence type="ECO:0000313" key="9">
    <source>
        <dbReference type="EMBL" id="KAH7152628.1"/>
    </source>
</evidence>
<accession>A0A9P9F196</accession>
<comment type="subcellular location">
    <subcellularLocation>
        <location evidence="1">Membrane</location>
        <topology evidence="1">Multi-pass membrane protein</topology>
    </subcellularLocation>
</comment>
<dbReference type="PANTHER" id="PTHR48022:SF41">
    <property type="entry name" value="MAJOR FACILITATOR SUPERFAMILY (MFS) PROFILE DOMAIN-CONTAINING PROTEIN"/>
    <property type="match status" value="1"/>
</dbReference>
<dbReference type="InterPro" id="IPR050360">
    <property type="entry name" value="MFS_Sugar_Transporters"/>
</dbReference>
<comment type="similarity">
    <text evidence="2">Belongs to the major facilitator superfamily. Sugar transporter (TC 2.A.1.1) family.</text>
</comment>
<feature type="transmembrane region" description="Helical" evidence="7">
    <location>
        <begin position="136"/>
        <end position="154"/>
    </location>
</feature>
<sequence length="546" mass="58608">MGSEYAELASIASRPNSLDEAPSQGYEASSSTKRAAKRPNGLDEKLTIWKAFRKFPKVTGYCLAMSIAIIGLGYGLVIMGAITGLDTVKQDYGKKHNGKQIIPQPYVSLWTALTPAGGAIGAILGGWLQGRIGRKFTFMIGSIFYATGVTLVFFSHYSDAQNSKRIVLTGGVAILGFAIAMIQTTANTYLSEIAPTSLRGPAMAMIPTFTLLGQLLGSTVVFLVQDIPGKRSYLTAFGSQWIFPAATFLLSCIMPDSPIHLARMGHNAKALRAAKRLYSPKVNEYAALETFRITIGEEAVIGAKASYAACFRGTNLRRTMIVILASVMPAMFGLDLLSTAAYFLETIGMEEPINLLFLIGGIVAGMLANAAGIWVLSRMGMRNMTIVSMGIAGCLWAVMGVSGIWKGDVPLYVAAGILIAVIVVCGLGCWPASYAYIGQTSSLQLRALTQGLVGVSSQGASVCLAAVIPVIYNPDSGNLGAKVGFLYMALCIIATILAWLFLPEMKGRSVIEVDQMFEIKLSTKNFRYYKLVSDEDREEGRFLAQS</sequence>
<evidence type="ECO:0000256" key="6">
    <source>
        <dbReference type="SAM" id="MobiDB-lite"/>
    </source>
</evidence>
<feature type="transmembrane region" description="Helical" evidence="7">
    <location>
        <begin position="451"/>
        <end position="472"/>
    </location>
</feature>
<protein>
    <submittedName>
        <fullName evidence="9">General substrate transporter</fullName>
    </submittedName>
</protein>
<keyword evidence="3 7" id="KW-0812">Transmembrane</keyword>
<feature type="transmembrane region" description="Helical" evidence="7">
    <location>
        <begin position="384"/>
        <end position="405"/>
    </location>
</feature>
<dbReference type="GO" id="GO:0005351">
    <property type="term" value="F:carbohydrate:proton symporter activity"/>
    <property type="evidence" value="ECO:0007669"/>
    <property type="project" value="TreeGrafter"/>
</dbReference>
<reference evidence="9" key="1">
    <citation type="journal article" date="2021" name="Nat. Commun.">
        <title>Genetic determinants of endophytism in the Arabidopsis root mycobiome.</title>
        <authorList>
            <person name="Mesny F."/>
            <person name="Miyauchi S."/>
            <person name="Thiergart T."/>
            <person name="Pickel B."/>
            <person name="Atanasova L."/>
            <person name="Karlsson M."/>
            <person name="Huettel B."/>
            <person name="Barry K.W."/>
            <person name="Haridas S."/>
            <person name="Chen C."/>
            <person name="Bauer D."/>
            <person name="Andreopoulos W."/>
            <person name="Pangilinan J."/>
            <person name="LaButti K."/>
            <person name="Riley R."/>
            <person name="Lipzen A."/>
            <person name="Clum A."/>
            <person name="Drula E."/>
            <person name="Henrissat B."/>
            <person name="Kohler A."/>
            <person name="Grigoriev I.V."/>
            <person name="Martin F.M."/>
            <person name="Hacquard S."/>
        </authorList>
    </citation>
    <scope>NUCLEOTIDE SEQUENCE</scope>
    <source>
        <strain evidence="9">MPI-CAGE-AT-0147</strain>
    </source>
</reference>
<organism evidence="9 10">
    <name type="scientific">Dactylonectria macrodidyma</name>
    <dbReference type="NCBI Taxonomy" id="307937"/>
    <lineage>
        <taxon>Eukaryota</taxon>
        <taxon>Fungi</taxon>
        <taxon>Dikarya</taxon>
        <taxon>Ascomycota</taxon>
        <taxon>Pezizomycotina</taxon>
        <taxon>Sordariomycetes</taxon>
        <taxon>Hypocreomycetidae</taxon>
        <taxon>Hypocreales</taxon>
        <taxon>Nectriaceae</taxon>
        <taxon>Dactylonectria</taxon>
    </lineage>
</organism>
<feature type="transmembrane region" description="Helical" evidence="7">
    <location>
        <begin position="166"/>
        <end position="184"/>
    </location>
</feature>
<dbReference type="EMBL" id="JAGMUV010000006">
    <property type="protein sequence ID" value="KAH7152628.1"/>
    <property type="molecule type" value="Genomic_DNA"/>
</dbReference>
<evidence type="ECO:0000313" key="10">
    <source>
        <dbReference type="Proteomes" id="UP000738349"/>
    </source>
</evidence>
<name>A0A9P9F196_9HYPO</name>
<feature type="transmembrane region" description="Helical" evidence="7">
    <location>
        <begin position="58"/>
        <end position="85"/>
    </location>
</feature>
<dbReference type="PANTHER" id="PTHR48022">
    <property type="entry name" value="PLASTIDIC GLUCOSE TRANSPORTER 4"/>
    <property type="match status" value="1"/>
</dbReference>
<evidence type="ECO:0000256" key="7">
    <source>
        <dbReference type="SAM" id="Phobius"/>
    </source>
</evidence>
<dbReference type="InterPro" id="IPR020846">
    <property type="entry name" value="MFS_dom"/>
</dbReference>
<dbReference type="InterPro" id="IPR036259">
    <property type="entry name" value="MFS_trans_sf"/>
</dbReference>
<proteinExistence type="inferred from homology"/>
<feature type="transmembrane region" description="Helical" evidence="7">
    <location>
        <begin position="484"/>
        <end position="502"/>
    </location>
</feature>
<dbReference type="InterPro" id="IPR005828">
    <property type="entry name" value="MFS_sugar_transport-like"/>
</dbReference>
<feature type="transmembrane region" description="Helical" evidence="7">
    <location>
        <begin position="106"/>
        <end position="130"/>
    </location>
</feature>
<feature type="domain" description="Major facilitator superfamily (MFS) profile" evidence="8">
    <location>
        <begin position="61"/>
        <end position="506"/>
    </location>
</feature>
<feature type="transmembrane region" description="Helical" evidence="7">
    <location>
        <begin position="204"/>
        <end position="224"/>
    </location>
</feature>
<feature type="transmembrane region" description="Helical" evidence="7">
    <location>
        <begin position="321"/>
        <end position="343"/>
    </location>
</feature>
<dbReference type="GO" id="GO:0016020">
    <property type="term" value="C:membrane"/>
    <property type="evidence" value="ECO:0007669"/>
    <property type="project" value="UniProtKB-SubCell"/>
</dbReference>
<dbReference type="PROSITE" id="PS50850">
    <property type="entry name" value="MFS"/>
    <property type="match status" value="1"/>
</dbReference>
<evidence type="ECO:0000259" key="8">
    <source>
        <dbReference type="PROSITE" id="PS50850"/>
    </source>
</evidence>
<dbReference type="OrthoDB" id="6612291at2759"/>
<dbReference type="Proteomes" id="UP000738349">
    <property type="component" value="Unassembled WGS sequence"/>
</dbReference>
<evidence type="ECO:0000256" key="4">
    <source>
        <dbReference type="ARBA" id="ARBA00022989"/>
    </source>
</evidence>
<feature type="region of interest" description="Disordered" evidence="6">
    <location>
        <begin position="1"/>
        <end position="38"/>
    </location>
</feature>
<keyword evidence="5 7" id="KW-0472">Membrane</keyword>
<gene>
    <name evidence="9" type="ORF">EDB81DRAFT_841091</name>
</gene>
<feature type="transmembrane region" description="Helical" evidence="7">
    <location>
        <begin position="411"/>
        <end position="430"/>
    </location>
</feature>
<dbReference type="AlphaFoldDB" id="A0A9P9F196"/>